<keyword evidence="3" id="KW-1185">Reference proteome</keyword>
<organism evidence="3 4">
    <name type="scientific">Mesocricetus auratus</name>
    <name type="common">Golden hamster</name>
    <dbReference type="NCBI Taxonomy" id="10036"/>
    <lineage>
        <taxon>Eukaryota</taxon>
        <taxon>Metazoa</taxon>
        <taxon>Chordata</taxon>
        <taxon>Craniata</taxon>
        <taxon>Vertebrata</taxon>
        <taxon>Euteleostomi</taxon>
        <taxon>Mammalia</taxon>
        <taxon>Eutheria</taxon>
        <taxon>Euarchontoglires</taxon>
        <taxon>Glires</taxon>
        <taxon>Rodentia</taxon>
        <taxon>Myomorpha</taxon>
        <taxon>Muroidea</taxon>
        <taxon>Cricetidae</taxon>
        <taxon>Cricetinae</taxon>
        <taxon>Mesocricetus</taxon>
    </lineage>
</organism>
<dbReference type="RefSeq" id="XP_040600571.1">
    <property type="nucleotide sequence ID" value="XM_040744637.1"/>
</dbReference>
<evidence type="ECO:0000256" key="1">
    <source>
        <dbReference type="ARBA" id="ARBA00004496"/>
    </source>
</evidence>
<sequence length="245" mass="27622">MHRLISRFCAFFQRKADSKEDREQKQRLLEDDTMSQNMQGVVTGSCCDYGSINEHIPFNADVVTGNEPLKVNPKVPAVMEVDQMSHGSNAIPMDAHHDGHGDEPTDSHMIVSLDWLTSLIDDADHINHKLSFSLDIVCKDFEPYKGDLVEIEFSEQQDTQSRKAILMKPLKHHHVNEVCVTRADGRTGVLGDTIFFTLDSLKLPSGYVPQADDVVNVVAVQSIQSQYFWRAIIMTPVRVSQERSL</sequence>
<dbReference type="GeneID" id="101835224"/>
<name>A0ABM2XCP7_MESAU</name>
<protein>
    <submittedName>
        <fullName evidence="4">Cancer/testis antigen 55-like</fullName>
    </submittedName>
</protein>
<keyword evidence="2" id="KW-0963">Cytoplasm</keyword>
<accession>A0ABM2XCP7</accession>
<comment type="subcellular location">
    <subcellularLocation>
        <location evidence="1">Cytoplasm</location>
    </subcellularLocation>
</comment>
<evidence type="ECO:0000313" key="4">
    <source>
        <dbReference type="RefSeq" id="XP_040600571.1"/>
    </source>
</evidence>
<dbReference type="PANTHER" id="PTHR45418:SF4">
    <property type="entry name" value="CANCER_TESTIS ANTIGEN 55"/>
    <property type="match status" value="1"/>
</dbReference>
<gene>
    <name evidence="4" type="primary">LOC101835224</name>
</gene>
<evidence type="ECO:0000256" key="2">
    <source>
        <dbReference type="ARBA" id="ARBA00022490"/>
    </source>
</evidence>
<evidence type="ECO:0000313" key="3">
    <source>
        <dbReference type="Proteomes" id="UP000886700"/>
    </source>
</evidence>
<proteinExistence type="predicted"/>
<dbReference type="Proteomes" id="UP000886700">
    <property type="component" value="Unplaced"/>
</dbReference>
<reference evidence="4" key="1">
    <citation type="submission" date="2025-08" db="UniProtKB">
        <authorList>
            <consortium name="RefSeq"/>
        </authorList>
    </citation>
    <scope>IDENTIFICATION</scope>
    <source>
        <tissue evidence="4">Liver</tissue>
    </source>
</reference>
<dbReference type="PANTHER" id="PTHR45418">
    <property type="entry name" value="CANCER/TESTIS ANTIGEN 55"/>
    <property type="match status" value="1"/>
</dbReference>